<evidence type="ECO:0000256" key="1">
    <source>
        <dbReference type="ARBA" id="ARBA00012513"/>
    </source>
</evidence>
<feature type="compositionally biased region" description="Polar residues" evidence="9">
    <location>
        <begin position="380"/>
        <end position="392"/>
    </location>
</feature>
<keyword evidence="6" id="KW-0067">ATP-binding</keyword>
<comment type="caution">
    <text evidence="11">The sequence shown here is derived from an EMBL/GenBank/DDBJ whole genome shotgun (WGS) entry which is preliminary data.</text>
</comment>
<dbReference type="AlphaFoldDB" id="A0A507C6X3"/>
<evidence type="ECO:0000256" key="2">
    <source>
        <dbReference type="ARBA" id="ARBA00022527"/>
    </source>
</evidence>
<evidence type="ECO:0000256" key="7">
    <source>
        <dbReference type="ARBA" id="ARBA00047899"/>
    </source>
</evidence>
<feature type="region of interest" description="Disordered" evidence="9">
    <location>
        <begin position="371"/>
        <end position="395"/>
    </location>
</feature>
<evidence type="ECO:0000256" key="4">
    <source>
        <dbReference type="ARBA" id="ARBA00022741"/>
    </source>
</evidence>
<feature type="domain" description="KA1" evidence="10">
    <location>
        <begin position="564"/>
        <end position="603"/>
    </location>
</feature>
<name>A0A507C6X3_9FUNG</name>
<feature type="region of interest" description="Disordered" evidence="9">
    <location>
        <begin position="418"/>
        <end position="452"/>
    </location>
</feature>
<protein>
    <recommendedName>
        <fullName evidence="1">non-specific serine/threonine protein kinase</fullName>
        <ecNumber evidence="1">2.7.11.1</ecNumber>
    </recommendedName>
</protein>
<keyword evidence="4" id="KW-0547">Nucleotide-binding</keyword>
<dbReference type="Proteomes" id="UP000319731">
    <property type="component" value="Unassembled WGS sequence"/>
</dbReference>
<keyword evidence="12" id="KW-1185">Reference proteome</keyword>
<keyword evidence="2" id="KW-0723">Serine/threonine-protein kinase</keyword>
<keyword evidence="3" id="KW-0808">Transferase</keyword>
<evidence type="ECO:0000256" key="3">
    <source>
        <dbReference type="ARBA" id="ARBA00022679"/>
    </source>
</evidence>
<feature type="region of interest" description="Disordered" evidence="9">
    <location>
        <begin position="79"/>
        <end position="146"/>
    </location>
</feature>
<dbReference type="Gene3D" id="3.30.310.80">
    <property type="entry name" value="Kinase associated domain 1, KA1"/>
    <property type="match status" value="1"/>
</dbReference>
<comment type="catalytic activity">
    <reaction evidence="8">
        <text>L-seryl-[protein] + ATP = O-phospho-L-seryl-[protein] + ADP + H(+)</text>
        <dbReference type="Rhea" id="RHEA:17989"/>
        <dbReference type="Rhea" id="RHEA-COMP:9863"/>
        <dbReference type="Rhea" id="RHEA-COMP:11604"/>
        <dbReference type="ChEBI" id="CHEBI:15378"/>
        <dbReference type="ChEBI" id="CHEBI:29999"/>
        <dbReference type="ChEBI" id="CHEBI:30616"/>
        <dbReference type="ChEBI" id="CHEBI:83421"/>
        <dbReference type="ChEBI" id="CHEBI:456216"/>
        <dbReference type="EC" id="2.7.11.1"/>
    </reaction>
</comment>
<feature type="region of interest" description="Disordered" evidence="9">
    <location>
        <begin position="158"/>
        <end position="240"/>
    </location>
</feature>
<proteinExistence type="predicted"/>
<feature type="compositionally biased region" description="Polar residues" evidence="9">
    <location>
        <begin position="348"/>
        <end position="357"/>
    </location>
</feature>
<evidence type="ECO:0000256" key="6">
    <source>
        <dbReference type="ARBA" id="ARBA00022840"/>
    </source>
</evidence>
<evidence type="ECO:0000256" key="5">
    <source>
        <dbReference type="ARBA" id="ARBA00022777"/>
    </source>
</evidence>
<evidence type="ECO:0000313" key="12">
    <source>
        <dbReference type="Proteomes" id="UP000319731"/>
    </source>
</evidence>
<feature type="region of interest" description="Disordered" evidence="9">
    <location>
        <begin position="336"/>
        <end position="357"/>
    </location>
</feature>
<dbReference type="RefSeq" id="XP_031024267.1">
    <property type="nucleotide sequence ID" value="XM_031169735.1"/>
</dbReference>
<dbReference type="GO" id="GO:0005524">
    <property type="term" value="F:ATP binding"/>
    <property type="evidence" value="ECO:0007669"/>
    <property type="project" value="UniProtKB-KW"/>
</dbReference>
<dbReference type="InterPro" id="IPR001772">
    <property type="entry name" value="KA1_dom"/>
</dbReference>
<dbReference type="GeneID" id="42005032"/>
<evidence type="ECO:0000259" key="10">
    <source>
        <dbReference type="PROSITE" id="PS50032"/>
    </source>
</evidence>
<dbReference type="EMBL" id="QEAO01000022">
    <property type="protein sequence ID" value="TPX33225.1"/>
    <property type="molecule type" value="Genomic_DNA"/>
</dbReference>
<dbReference type="PROSITE" id="PS50032">
    <property type="entry name" value="KA1"/>
    <property type="match status" value="1"/>
</dbReference>
<gene>
    <name evidence="11" type="ORF">SmJEL517_g03807</name>
</gene>
<dbReference type="EC" id="2.7.11.1" evidence="1"/>
<dbReference type="InterPro" id="IPR028375">
    <property type="entry name" value="KA1/Ssp2_C"/>
</dbReference>
<evidence type="ECO:0000256" key="9">
    <source>
        <dbReference type="SAM" id="MobiDB-lite"/>
    </source>
</evidence>
<feature type="compositionally biased region" description="Low complexity" evidence="9">
    <location>
        <begin position="422"/>
        <end position="450"/>
    </location>
</feature>
<organism evidence="11 12">
    <name type="scientific">Synchytrium microbalum</name>
    <dbReference type="NCBI Taxonomy" id="1806994"/>
    <lineage>
        <taxon>Eukaryota</taxon>
        <taxon>Fungi</taxon>
        <taxon>Fungi incertae sedis</taxon>
        <taxon>Chytridiomycota</taxon>
        <taxon>Chytridiomycota incertae sedis</taxon>
        <taxon>Chytridiomycetes</taxon>
        <taxon>Synchytriales</taxon>
        <taxon>Synchytriaceae</taxon>
        <taxon>Synchytrium</taxon>
    </lineage>
</organism>
<comment type="catalytic activity">
    <reaction evidence="7">
        <text>L-threonyl-[protein] + ATP = O-phospho-L-threonyl-[protein] + ADP + H(+)</text>
        <dbReference type="Rhea" id="RHEA:46608"/>
        <dbReference type="Rhea" id="RHEA-COMP:11060"/>
        <dbReference type="Rhea" id="RHEA-COMP:11605"/>
        <dbReference type="ChEBI" id="CHEBI:15378"/>
        <dbReference type="ChEBI" id="CHEBI:30013"/>
        <dbReference type="ChEBI" id="CHEBI:30616"/>
        <dbReference type="ChEBI" id="CHEBI:61977"/>
        <dbReference type="ChEBI" id="CHEBI:456216"/>
        <dbReference type="EC" id="2.7.11.1"/>
    </reaction>
</comment>
<dbReference type="Pfam" id="PF02149">
    <property type="entry name" value="KA1"/>
    <property type="match status" value="1"/>
</dbReference>
<dbReference type="SUPFAM" id="SSF103243">
    <property type="entry name" value="KA1-like"/>
    <property type="match status" value="1"/>
</dbReference>
<sequence>MDAIRIHPWVNIDEVDPPERMLPHGDQTDPNFVGSKITAITADEHLTTYTFRQHIQSGIGLKVIPPGFDRRSSFLGGSSFLGNSREGSRRSSIESVYRAARRPSCSGDSPHADLKRTTSTRGKGSIGTDDAAAHNRRASAPPSQAVIQPVIVLPGFSQDVLESPSDSGSSSSTSFSLPTSLPPLPGQDRKPGARPKSFAAPCRDSESMGRRSSVASTGPVPQSMSSAGVGFNTTPLPGEPEASRNTALLVRMSTAGPGIAPLLIEDVELRRSSVSSITGFIKRASPFRTSTTTSPTGIRNSVSSEPYIPLVQTPMISNTIIDTALDSSANFTGPRAHAWRNRKESSDDGSSNAGSYNSGDFSYDVFATVSRPENKHQSHRQPSNTTSASSEQVPVLRKGPISLTIEPPMATSDALIQDTTNRSPSTESGASASSSPQRSSGQTSSGASMSVMQKAPSFASSIGSYLSEFGKGLAKSTSAERPQQQSVEPSDKEIEEWHMLHAIPKQIRVARFFMGSSTTSSLPAAAVFLDVHRVLVAIQNLNGGILKFKREKSLYLFRCELLPSTETASSVVFDVEVCSVWLLKLYGVRIKRISGNAIKFKEM</sequence>
<evidence type="ECO:0000256" key="8">
    <source>
        <dbReference type="ARBA" id="ARBA00048679"/>
    </source>
</evidence>
<dbReference type="STRING" id="1806994.A0A507C6X3"/>
<feature type="compositionally biased region" description="Polar residues" evidence="9">
    <location>
        <begin position="213"/>
        <end position="235"/>
    </location>
</feature>
<feature type="compositionally biased region" description="Low complexity" evidence="9">
    <location>
        <begin position="163"/>
        <end position="179"/>
    </location>
</feature>
<dbReference type="OrthoDB" id="193931at2759"/>
<evidence type="ECO:0000313" key="11">
    <source>
        <dbReference type="EMBL" id="TPX33225.1"/>
    </source>
</evidence>
<dbReference type="GO" id="GO:0004674">
    <property type="term" value="F:protein serine/threonine kinase activity"/>
    <property type="evidence" value="ECO:0007669"/>
    <property type="project" value="UniProtKB-KW"/>
</dbReference>
<keyword evidence="5" id="KW-0418">Kinase</keyword>
<reference evidence="11 12" key="1">
    <citation type="journal article" date="2019" name="Sci. Rep.">
        <title>Comparative genomics of chytrid fungi reveal insights into the obligate biotrophic and pathogenic lifestyle of Synchytrium endobioticum.</title>
        <authorList>
            <person name="van de Vossenberg B.T.L.H."/>
            <person name="Warris S."/>
            <person name="Nguyen H.D.T."/>
            <person name="van Gent-Pelzer M.P.E."/>
            <person name="Joly D.L."/>
            <person name="van de Geest H.C."/>
            <person name="Bonants P.J.M."/>
            <person name="Smith D.S."/>
            <person name="Levesque C.A."/>
            <person name="van der Lee T.A.J."/>
        </authorList>
    </citation>
    <scope>NUCLEOTIDE SEQUENCE [LARGE SCALE GENOMIC DNA]</scope>
    <source>
        <strain evidence="11 12">JEL517</strain>
    </source>
</reference>
<accession>A0A507C6X3</accession>